<dbReference type="AlphaFoldDB" id="A0ABD0SFC9"/>
<evidence type="ECO:0008006" key="3">
    <source>
        <dbReference type="Google" id="ProtNLM"/>
    </source>
</evidence>
<sequence length="292" mass="33919">MVFCYKVITETPRRSGGTSPVRKPVATNVPSSLSQLVGTLDYEDSDVLGSIPERDWRLLAALARKREERDERERLADEFRRMWQREKEEREMVEAETLDQYKRYLAEKRRQERLRLEHKQLRQAAEQQLRQGELLDSIRFKERRSDDLRAIITDQKVTEIVDKALEEEARATLAADRRMRISAAEESRRQLDLADAKRREDDALRRRNAMLRDASQRVAISNALSSWETTLLRQEVSALEAARRASHAARAALTDVRSARLARARDVRLKRARRLAAVTAQMREAVRSGRTS</sequence>
<evidence type="ECO:0000313" key="1">
    <source>
        <dbReference type="EMBL" id="KAL0818529.1"/>
    </source>
</evidence>
<dbReference type="EMBL" id="JBEDNZ010000022">
    <property type="protein sequence ID" value="KAL0818529.1"/>
    <property type="molecule type" value="Genomic_DNA"/>
</dbReference>
<organism evidence="1 2">
    <name type="scientific">Loxostege sticticalis</name>
    <name type="common">Beet webworm moth</name>
    <dbReference type="NCBI Taxonomy" id="481309"/>
    <lineage>
        <taxon>Eukaryota</taxon>
        <taxon>Metazoa</taxon>
        <taxon>Ecdysozoa</taxon>
        <taxon>Arthropoda</taxon>
        <taxon>Hexapoda</taxon>
        <taxon>Insecta</taxon>
        <taxon>Pterygota</taxon>
        <taxon>Neoptera</taxon>
        <taxon>Endopterygota</taxon>
        <taxon>Lepidoptera</taxon>
        <taxon>Glossata</taxon>
        <taxon>Ditrysia</taxon>
        <taxon>Pyraloidea</taxon>
        <taxon>Crambidae</taxon>
        <taxon>Pyraustinae</taxon>
        <taxon>Loxostege</taxon>
    </lineage>
</organism>
<gene>
    <name evidence="1" type="ORF">ABMA28_008971</name>
</gene>
<evidence type="ECO:0000313" key="2">
    <source>
        <dbReference type="Proteomes" id="UP001549921"/>
    </source>
</evidence>
<proteinExistence type="predicted"/>
<protein>
    <recommendedName>
        <fullName evidence="3">Trichohyalin-plectin-homology domain-containing protein</fullName>
    </recommendedName>
</protein>
<dbReference type="Proteomes" id="UP001549921">
    <property type="component" value="Unassembled WGS sequence"/>
</dbReference>
<comment type="caution">
    <text evidence="1">The sequence shown here is derived from an EMBL/GenBank/DDBJ whole genome shotgun (WGS) entry which is preliminary data.</text>
</comment>
<accession>A0ABD0SFC9</accession>
<reference evidence="1 2" key="1">
    <citation type="submission" date="2024-06" db="EMBL/GenBank/DDBJ databases">
        <title>A chromosome-level genome assembly of beet webworm, Loxostege sticticalis.</title>
        <authorList>
            <person name="Zhang Y."/>
        </authorList>
    </citation>
    <scope>NUCLEOTIDE SEQUENCE [LARGE SCALE GENOMIC DNA]</scope>
    <source>
        <strain evidence="1">AQ028</strain>
        <tissue evidence="1">Male pupae</tissue>
    </source>
</reference>
<name>A0ABD0SFC9_LOXSC</name>